<comment type="caution">
    <text evidence="1">The sequence shown here is derived from an EMBL/GenBank/DDBJ whole genome shotgun (WGS) entry which is preliminary data.</text>
</comment>
<dbReference type="EMBL" id="BMAO01017343">
    <property type="protein sequence ID" value="GFR15029.1"/>
    <property type="molecule type" value="Genomic_DNA"/>
</dbReference>
<proteinExistence type="predicted"/>
<sequence>MRSRGKSSVGLPRWWATPLKTRPLVTQRGVPQHSSVMQTLKTTAVCHSAAIYCSPTPAMSFFRRNFASCAHCYVFGMAQEVLAGSVEKVLFI</sequence>
<organism evidence="1 2">
    <name type="scientific">Trichonephila clavata</name>
    <name type="common">Joro spider</name>
    <name type="synonym">Nephila clavata</name>
    <dbReference type="NCBI Taxonomy" id="2740835"/>
    <lineage>
        <taxon>Eukaryota</taxon>
        <taxon>Metazoa</taxon>
        <taxon>Ecdysozoa</taxon>
        <taxon>Arthropoda</taxon>
        <taxon>Chelicerata</taxon>
        <taxon>Arachnida</taxon>
        <taxon>Araneae</taxon>
        <taxon>Araneomorphae</taxon>
        <taxon>Entelegynae</taxon>
        <taxon>Araneoidea</taxon>
        <taxon>Nephilidae</taxon>
        <taxon>Trichonephila</taxon>
    </lineage>
</organism>
<dbReference type="Proteomes" id="UP000887116">
    <property type="component" value="Unassembled WGS sequence"/>
</dbReference>
<keyword evidence="2" id="KW-1185">Reference proteome</keyword>
<accession>A0A8X6H1Y0</accession>
<reference evidence="1" key="1">
    <citation type="submission" date="2020-07" db="EMBL/GenBank/DDBJ databases">
        <title>Multicomponent nature underlies the extraordinary mechanical properties of spider dragline silk.</title>
        <authorList>
            <person name="Kono N."/>
            <person name="Nakamura H."/>
            <person name="Mori M."/>
            <person name="Yoshida Y."/>
            <person name="Ohtoshi R."/>
            <person name="Malay A.D."/>
            <person name="Moran D.A.P."/>
            <person name="Tomita M."/>
            <person name="Numata K."/>
            <person name="Arakawa K."/>
        </authorList>
    </citation>
    <scope>NUCLEOTIDE SEQUENCE</scope>
</reference>
<evidence type="ECO:0000313" key="1">
    <source>
        <dbReference type="EMBL" id="GFR15029.1"/>
    </source>
</evidence>
<gene>
    <name evidence="1" type="ORF">TNCT_372651</name>
</gene>
<dbReference type="AlphaFoldDB" id="A0A8X6H1Y0"/>
<evidence type="ECO:0000313" key="2">
    <source>
        <dbReference type="Proteomes" id="UP000887116"/>
    </source>
</evidence>
<protein>
    <submittedName>
        <fullName evidence="1">Uncharacterized protein</fullName>
    </submittedName>
</protein>
<name>A0A8X6H1Y0_TRICU</name>